<comment type="caution">
    <text evidence="1">The sequence shown here is derived from an EMBL/GenBank/DDBJ whole genome shotgun (WGS) entry which is preliminary data.</text>
</comment>
<evidence type="ECO:0000313" key="3">
    <source>
        <dbReference type="Proteomes" id="UP000663855"/>
    </source>
</evidence>
<dbReference type="EMBL" id="CAJNOV010012949">
    <property type="protein sequence ID" value="CAF1502821.1"/>
    <property type="molecule type" value="Genomic_DNA"/>
</dbReference>
<gene>
    <name evidence="2" type="ORF">BYL167_LOCUS56783</name>
    <name evidence="1" type="ORF">CJN711_LOCUS27349</name>
</gene>
<accession>A0A815TGW4</accession>
<dbReference type="EMBL" id="CAJOBH010223690">
    <property type="protein sequence ID" value="CAF5039754.1"/>
    <property type="molecule type" value="Genomic_DNA"/>
</dbReference>
<dbReference type="Proteomes" id="UP000663855">
    <property type="component" value="Unassembled WGS sequence"/>
</dbReference>
<dbReference type="AlphaFoldDB" id="A0A815TGW4"/>
<dbReference type="Proteomes" id="UP000681967">
    <property type="component" value="Unassembled WGS sequence"/>
</dbReference>
<evidence type="ECO:0000313" key="1">
    <source>
        <dbReference type="EMBL" id="CAF1502821.1"/>
    </source>
</evidence>
<reference evidence="1" key="1">
    <citation type="submission" date="2021-02" db="EMBL/GenBank/DDBJ databases">
        <authorList>
            <person name="Nowell W R."/>
        </authorList>
    </citation>
    <scope>NUCLEOTIDE SEQUENCE</scope>
</reference>
<name>A0A815TGW4_9BILA</name>
<evidence type="ECO:0000313" key="2">
    <source>
        <dbReference type="EMBL" id="CAF5039754.1"/>
    </source>
</evidence>
<organism evidence="1 3">
    <name type="scientific">Rotaria magnacalcarata</name>
    <dbReference type="NCBI Taxonomy" id="392030"/>
    <lineage>
        <taxon>Eukaryota</taxon>
        <taxon>Metazoa</taxon>
        <taxon>Spiralia</taxon>
        <taxon>Gnathifera</taxon>
        <taxon>Rotifera</taxon>
        <taxon>Eurotatoria</taxon>
        <taxon>Bdelloidea</taxon>
        <taxon>Philodinida</taxon>
        <taxon>Philodinidae</taxon>
        <taxon>Rotaria</taxon>
    </lineage>
</organism>
<proteinExistence type="predicted"/>
<sequence length="228" mass="26319">MASYIDSFKNLFRSEKQSYLSTEAVPKVKRIAIDQTGNIGSLYDACQDQIVDLTSERRNFLKISDIDDSLRLNILLKTVQSTGVASLIDYPRTIDEHTRMLYIYLESQTDSCRNHSREEIKSRNSFISETLPIHVITKIIWGVHAVVVVQLPPNQLIELGNLLDEIHQSLIYNESTVEWIPEKMNLVDEIISTTCYSNIHDLAKLIKLNEVYKRISQLRNNSNEHRQL</sequence>
<protein>
    <submittedName>
        <fullName evidence="1">Uncharacterized protein</fullName>
    </submittedName>
</protein>